<reference evidence="1" key="1">
    <citation type="submission" date="2019-10" db="EMBL/GenBank/DDBJ databases">
        <authorList>
            <consortium name="DOE Joint Genome Institute"/>
            <person name="Kuo A."/>
            <person name="Miyauchi S."/>
            <person name="Kiss E."/>
            <person name="Drula E."/>
            <person name="Kohler A."/>
            <person name="Sanchez-Garcia M."/>
            <person name="Andreopoulos B."/>
            <person name="Barry K.W."/>
            <person name="Bonito G."/>
            <person name="Buee M."/>
            <person name="Carver A."/>
            <person name="Chen C."/>
            <person name="Cichocki N."/>
            <person name="Clum A."/>
            <person name="Culley D."/>
            <person name="Crous P.W."/>
            <person name="Fauchery L."/>
            <person name="Girlanda M."/>
            <person name="Hayes R."/>
            <person name="Keri Z."/>
            <person name="Labutti K."/>
            <person name="Lipzen A."/>
            <person name="Lombard V."/>
            <person name="Magnuson J."/>
            <person name="Maillard F."/>
            <person name="Morin E."/>
            <person name="Murat C."/>
            <person name="Nolan M."/>
            <person name="Ohm R."/>
            <person name="Pangilinan J."/>
            <person name="Pereira M."/>
            <person name="Perotto S."/>
            <person name="Peter M."/>
            <person name="Riley R."/>
            <person name="Sitrit Y."/>
            <person name="Stielow B."/>
            <person name="Szollosi G."/>
            <person name="Zifcakova L."/>
            <person name="Stursova M."/>
            <person name="Spatafora J.W."/>
            <person name="Tedersoo L."/>
            <person name="Vaario L.-M."/>
            <person name="Yamada A."/>
            <person name="Yan M."/>
            <person name="Wang P."/>
            <person name="Xu J."/>
            <person name="Bruns T."/>
            <person name="Baldrian P."/>
            <person name="Vilgalys R."/>
            <person name="Henrissat B."/>
            <person name="Grigoriev I.V."/>
            <person name="Hibbett D."/>
            <person name="Nagy L.G."/>
            <person name="Martin F.M."/>
        </authorList>
    </citation>
    <scope>NUCLEOTIDE SEQUENCE</scope>
    <source>
        <strain evidence="1">P2</strain>
    </source>
</reference>
<keyword evidence="2" id="KW-1185">Reference proteome</keyword>
<evidence type="ECO:0000313" key="2">
    <source>
        <dbReference type="Proteomes" id="UP000886501"/>
    </source>
</evidence>
<accession>A0ACB6ZGW6</accession>
<organism evidence="1 2">
    <name type="scientific">Thelephora ganbajun</name>
    <name type="common">Ganba fungus</name>
    <dbReference type="NCBI Taxonomy" id="370292"/>
    <lineage>
        <taxon>Eukaryota</taxon>
        <taxon>Fungi</taxon>
        <taxon>Dikarya</taxon>
        <taxon>Basidiomycota</taxon>
        <taxon>Agaricomycotina</taxon>
        <taxon>Agaricomycetes</taxon>
        <taxon>Thelephorales</taxon>
        <taxon>Thelephoraceae</taxon>
        <taxon>Thelephora</taxon>
    </lineage>
</organism>
<sequence>MTLSSFVSSLVPSRGNQTPSMSVPVPSHILGSKYTSTLSAPYLYTGFLLFLPLPLPLDPPPPKSRSPVSSTSSSSGRSFFLVPKIMNWSKTIMRVRKVSPMIPTTKMTAESRTGN</sequence>
<comment type="caution">
    <text evidence="1">The sequence shown here is derived from an EMBL/GenBank/DDBJ whole genome shotgun (WGS) entry which is preliminary data.</text>
</comment>
<dbReference type="EMBL" id="MU118007">
    <property type="protein sequence ID" value="KAF9648824.1"/>
    <property type="molecule type" value="Genomic_DNA"/>
</dbReference>
<name>A0ACB6ZGW6_THEGA</name>
<reference evidence="1" key="2">
    <citation type="journal article" date="2020" name="Nat. Commun.">
        <title>Large-scale genome sequencing of mycorrhizal fungi provides insights into the early evolution of symbiotic traits.</title>
        <authorList>
            <person name="Miyauchi S."/>
            <person name="Kiss E."/>
            <person name="Kuo A."/>
            <person name="Drula E."/>
            <person name="Kohler A."/>
            <person name="Sanchez-Garcia M."/>
            <person name="Morin E."/>
            <person name="Andreopoulos B."/>
            <person name="Barry K.W."/>
            <person name="Bonito G."/>
            <person name="Buee M."/>
            <person name="Carver A."/>
            <person name="Chen C."/>
            <person name="Cichocki N."/>
            <person name="Clum A."/>
            <person name="Culley D."/>
            <person name="Crous P.W."/>
            <person name="Fauchery L."/>
            <person name="Girlanda M."/>
            <person name="Hayes R.D."/>
            <person name="Keri Z."/>
            <person name="LaButti K."/>
            <person name="Lipzen A."/>
            <person name="Lombard V."/>
            <person name="Magnuson J."/>
            <person name="Maillard F."/>
            <person name="Murat C."/>
            <person name="Nolan M."/>
            <person name="Ohm R.A."/>
            <person name="Pangilinan J."/>
            <person name="Pereira M.F."/>
            <person name="Perotto S."/>
            <person name="Peter M."/>
            <person name="Pfister S."/>
            <person name="Riley R."/>
            <person name="Sitrit Y."/>
            <person name="Stielow J.B."/>
            <person name="Szollosi G."/>
            <person name="Zifcakova L."/>
            <person name="Stursova M."/>
            <person name="Spatafora J.W."/>
            <person name="Tedersoo L."/>
            <person name="Vaario L.M."/>
            <person name="Yamada A."/>
            <person name="Yan M."/>
            <person name="Wang P."/>
            <person name="Xu J."/>
            <person name="Bruns T."/>
            <person name="Baldrian P."/>
            <person name="Vilgalys R."/>
            <person name="Dunand C."/>
            <person name="Henrissat B."/>
            <person name="Grigoriev I.V."/>
            <person name="Hibbett D."/>
            <person name="Nagy L.G."/>
            <person name="Martin F.M."/>
        </authorList>
    </citation>
    <scope>NUCLEOTIDE SEQUENCE</scope>
    <source>
        <strain evidence="1">P2</strain>
    </source>
</reference>
<gene>
    <name evidence="1" type="ORF">BDM02DRAFT_3114837</name>
</gene>
<dbReference type="Proteomes" id="UP000886501">
    <property type="component" value="Unassembled WGS sequence"/>
</dbReference>
<evidence type="ECO:0000313" key="1">
    <source>
        <dbReference type="EMBL" id="KAF9648824.1"/>
    </source>
</evidence>
<proteinExistence type="predicted"/>
<protein>
    <submittedName>
        <fullName evidence="1">Uncharacterized protein</fullName>
    </submittedName>
</protein>